<protein>
    <submittedName>
        <fullName evidence="1">Uncharacterized protein</fullName>
    </submittedName>
</protein>
<name>A0A392VY27_9FABA</name>
<dbReference type="AlphaFoldDB" id="A0A392VY27"/>
<accession>A0A392VY27</accession>
<evidence type="ECO:0000313" key="2">
    <source>
        <dbReference type="Proteomes" id="UP000265520"/>
    </source>
</evidence>
<dbReference type="Proteomes" id="UP000265520">
    <property type="component" value="Unassembled WGS sequence"/>
</dbReference>
<organism evidence="1 2">
    <name type="scientific">Trifolium medium</name>
    <dbReference type="NCBI Taxonomy" id="97028"/>
    <lineage>
        <taxon>Eukaryota</taxon>
        <taxon>Viridiplantae</taxon>
        <taxon>Streptophyta</taxon>
        <taxon>Embryophyta</taxon>
        <taxon>Tracheophyta</taxon>
        <taxon>Spermatophyta</taxon>
        <taxon>Magnoliopsida</taxon>
        <taxon>eudicotyledons</taxon>
        <taxon>Gunneridae</taxon>
        <taxon>Pentapetalae</taxon>
        <taxon>rosids</taxon>
        <taxon>fabids</taxon>
        <taxon>Fabales</taxon>
        <taxon>Fabaceae</taxon>
        <taxon>Papilionoideae</taxon>
        <taxon>50 kb inversion clade</taxon>
        <taxon>NPAAA clade</taxon>
        <taxon>Hologalegina</taxon>
        <taxon>IRL clade</taxon>
        <taxon>Trifolieae</taxon>
        <taxon>Trifolium</taxon>
    </lineage>
</organism>
<feature type="non-terminal residue" evidence="1">
    <location>
        <position position="51"/>
    </location>
</feature>
<proteinExistence type="predicted"/>
<sequence>MDKCIVGSSVEFPENWFCCIADNNEGLSSKLFASIAGAAMLLCGSACEGIA</sequence>
<keyword evidence="2" id="KW-1185">Reference proteome</keyword>
<dbReference type="EMBL" id="LXQA011313744">
    <property type="protein sequence ID" value="MCI92887.1"/>
    <property type="molecule type" value="Genomic_DNA"/>
</dbReference>
<evidence type="ECO:0000313" key="1">
    <source>
        <dbReference type="EMBL" id="MCI92887.1"/>
    </source>
</evidence>
<comment type="caution">
    <text evidence="1">The sequence shown here is derived from an EMBL/GenBank/DDBJ whole genome shotgun (WGS) entry which is preliminary data.</text>
</comment>
<reference evidence="1 2" key="1">
    <citation type="journal article" date="2018" name="Front. Plant Sci.">
        <title>Red Clover (Trifolium pratense) and Zigzag Clover (T. medium) - A Picture of Genomic Similarities and Differences.</title>
        <authorList>
            <person name="Dluhosova J."/>
            <person name="Istvanek J."/>
            <person name="Nedelnik J."/>
            <person name="Repkova J."/>
        </authorList>
    </citation>
    <scope>NUCLEOTIDE SEQUENCE [LARGE SCALE GENOMIC DNA]</scope>
    <source>
        <strain evidence="2">cv. 10/8</strain>
        <tissue evidence="1">Leaf</tissue>
    </source>
</reference>